<keyword evidence="5" id="KW-0503">Monooxygenase</keyword>
<sequence>MMTARNIHNGTVAVLGNGPVGQTTALLLARWGIRVIVLDGRPERDPIGSKAICQQRDVLEVWAAVGVGEQVAAEGVTWDTASTFYRNEKLFTQPFVDNGRSAFPPFVNISQARTEELLDERIAAEPLIEVRWGHHVDGIDQDEAGVRVLCTTADGPAVVPVDYAVATMGARADAFRRHLGLDFAGRTFDDKFLICDIKTDIPDWAHERRFYFDPEWNPGRQVLIHPCPDSTFRIDWQVPGDYDLDAEAASGALDRRIRQIIGNDLDYEIVWKSVYRFHARLVDRMRVGRVLVAGDCAHLVSPFGARGLNSGVGDAENAAWKLAFVLRGWADESLLDTYDTERRAAALENIEVTSATMDFLVPQTDELRARRVRILGAAAGDPDARAQVDSGRLAEPFWYVDSPLTTPDPTRPFTGRPAKGVAPQPVPGVLLPDMPVRAGRAVRLRALAREGFLLLHGSAVDPESVRTLALGATRAPVRIHGIDDLDPSAALAESLSAAPHEVWVIRPDAHIAAVVDGTDPEALVAAVQAAAGRTATPLAAVG</sequence>
<evidence type="ECO:0000256" key="3">
    <source>
        <dbReference type="ARBA" id="ARBA00022827"/>
    </source>
</evidence>
<evidence type="ECO:0000313" key="5">
    <source>
        <dbReference type="EMBL" id="MDM7487005.1"/>
    </source>
</evidence>
<dbReference type="Pfam" id="PF01494">
    <property type="entry name" value="FAD_binding_3"/>
    <property type="match status" value="1"/>
</dbReference>
<name>A0ABT7RH88_9NOCA</name>
<dbReference type="Gene3D" id="3.40.30.120">
    <property type="match status" value="1"/>
</dbReference>
<keyword evidence="5" id="KW-0560">Oxidoreductase</keyword>
<keyword evidence="6" id="KW-1185">Reference proteome</keyword>
<dbReference type="Gene3D" id="3.50.50.60">
    <property type="entry name" value="FAD/NAD(P)-binding domain"/>
    <property type="match status" value="1"/>
</dbReference>
<comment type="cofactor">
    <cofactor evidence="1">
        <name>FAD</name>
        <dbReference type="ChEBI" id="CHEBI:57692"/>
    </cofactor>
</comment>
<evidence type="ECO:0000259" key="4">
    <source>
        <dbReference type="Pfam" id="PF01494"/>
    </source>
</evidence>
<dbReference type="Proteomes" id="UP001233164">
    <property type="component" value="Unassembled WGS sequence"/>
</dbReference>
<keyword evidence="3" id="KW-0274">FAD</keyword>
<dbReference type="PRINTS" id="PR00420">
    <property type="entry name" value="RNGMNOXGNASE"/>
</dbReference>
<dbReference type="GO" id="GO:0004497">
    <property type="term" value="F:monooxygenase activity"/>
    <property type="evidence" value="ECO:0007669"/>
    <property type="project" value="UniProtKB-KW"/>
</dbReference>
<dbReference type="PANTHER" id="PTHR43004">
    <property type="entry name" value="TRK SYSTEM POTASSIUM UPTAKE PROTEIN"/>
    <property type="match status" value="1"/>
</dbReference>
<dbReference type="SUPFAM" id="SSF51905">
    <property type="entry name" value="FAD/NAD(P)-binding domain"/>
    <property type="match status" value="1"/>
</dbReference>
<reference evidence="5 6" key="1">
    <citation type="submission" date="2023-06" db="EMBL/GenBank/DDBJ databases">
        <title>Rhodococcus indonesiensis sp. nov a new member of the Rhodococcus ruber lineage isolated from a sediment of neutral hot spring.</title>
        <authorList>
            <person name="Kusuma A.B."/>
            <person name="Fenylestari G."/>
            <person name="Ammar F."/>
            <person name="Nouioui I."/>
            <person name="Goodfellow M."/>
        </authorList>
    </citation>
    <scope>NUCLEOTIDE SEQUENCE [LARGE SCALE GENOMIC DNA]</scope>
    <source>
        <strain evidence="5 6">CSLK01-03</strain>
    </source>
</reference>
<dbReference type="PANTHER" id="PTHR43004:SF19">
    <property type="entry name" value="BINDING MONOOXYGENASE, PUTATIVE (JCVI)-RELATED"/>
    <property type="match status" value="1"/>
</dbReference>
<feature type="domain" description="FAD-binding" evidence="4">
    <location>
        <begin position="11"/>
        <end position="349"/>
    </location>
</feature>
<dbReference type="InterPro" id="IPR050641">
    <property type="entry name" value="RIFMO-like"/>
</dbReference>
<evidence type="ECO:0000256" key="2">
    <source>
        <dbReference type="ARBA" id="ARBA00022630"/>
    </source>
</evidence>
<dbReference type="EMBL" id="JAUBOF010000003">
    <property type="protein sequence ID" value="MDM7487005.1"/>
    <property type="molecule type" value="Genomic_DNA"/>
</dbReference>
<dbReference type="NCBIfam" id="NF006002">
    <property type="entry name" value="PRK08132.1"/>
    <property type="match status" value="1"/>
</dbReference>
<proteinExistence type="predicted"/>
<keyword evidence="2" id="KW-0285">Flavoprotein</keyword>
<dbReference type="Gene3D" id="3.30.70.2450">
    <property type="match status" value="1"/>
</dbReference>
<dbReference type="InterPro" id="IPR002938">
    <property type="entry name" value="FAD-bd"/>
</dbReference>
<comment type="caution">
    <text evidence="5">The sequence shown here is derived from an EMBL/GenBank/DDBJ whole genome shotgun (WGS) entry which is preliminary data.</text>
</comment>
<evidence type="ECO:0000313" key="6">
    <source>
        <dbReference type="Proteomes" id="UP001233164"/>
    </source>
</evidence>
<gene>
    <name evidence="5" type="ORF">QT969_01765</name>
</gene>
<accession>A0ABT7RH88</accession>
<organism evidence="5 6">
    <name type="scientific">Rhodococcus indonesiensis</name>
    <dbReference type="NCBI Taxonomy" id="3055869"/>
    <lineage>
        <taxon>Bacteria</taxon>
        <taxon>Bacillati</taxon>
        <taxon>Actinomycetota</taxon>
        <taxon>Actinomycetes</taxon>
        <taxon>Mycobacteriales</taxon>
        <taxon>Nocardiaceae</taxon>
        <taxon>Rhodococcus</taxon>
    </lineage>
</organism>
<dbReference type="InterPro" id="IPR036188">
    <property type="entry name" value="FAD/NAD-bd_sf"/>
</dbReference>
<protein>
    <submittedName>
        <fullName evidence="5">FAD-dependent monooxygenase</fullName>
    </submittedName>
</protein>
<evidence type="ECO:0000256" key="1">
    <source>
        <dbReference type="ARBA" id="ARBA00001974"/>
    </source>
</evidence>